<name>A0A1I5CFT5_9ACTN</name>
<dbReference type="PROSITE" id="PS01174">
    <property type="entry name" value="LIPASE_GDXG_SER"/>
    <property type="match status" value="1"/>
</dbReference>
<accession>A0A1I5CFT5</accession>
<evidence type="ECO:0000259" key="4">
    <source>
        <dbReference type="Pfam" id="PF07859"/>
    </source>
</evidence>
<dbReference type="AlphaFoldDB" id="A0A1I5CFT5"/>
<evidence type="ECO:0000256" key="3">
    <source>
        <dbReference type="PROSITE-ProRule" id="PRU10038"/>
    </source>
</evidence>
<protein>
    <submittedName>
        <fullName evidence="5">Acetyl esterase</fullName>
    </submittedName>
</protein>
<dbReference type="Proteomes" id="UP000183642">
    <property type="component" value="Unassembled WGS sequence"/>
</dbReference>
<dbReference type="PANTHER" id="PTHR48081:SF8">
    <property type="entry name" value="ALPHA_BETA HYDROLASE FOLD-3 DOMAIN-CONTAINING PROTEIN-RELATED"/>
    <property type="match status" value="1"/>
</dbReference>
<evidence type="ECO:0000313" key="6">
    <source>
        <dbReference type="Proteomes" id="UP000183642"/>
    </source>
</evidence>
<sequence>MPVDPHIAALLTMLEESGGPPIHEGAPEAGRAFYLAVTHGVRTPEQVVPVGSVEDRTVPGAEGDLRARVYRPDAAGPLPTVLFLHGGGWVIGDLDTHDNMVRNVCRHAEAVVVAVDYRLAPEHPFPAAAEDAVAAARWVVQHLDEFGGGDHRLAVAGDSAGGNLAAVVAQVMRDDGTPLVGQFLIYPAVDAEGDYPSRVENAKGYFLEKDTMDWFYGHYAGAWEDAKDARLSPLHHADLSGLPPAVVVTAEYDPLRDEGQAYGTALEAAGGTAHVLRYDGMIHGFFDMGGASPAAQAAIEESCTRFREVIHR</sequence>
<dbReference type="InterPro" id="IPR019826">
    <property type="entry name" value="Carboxylesterase_B_AS"/>
</dbReference>
<reference evidence="6" key="1">
    <citation type="submission" date="2016-10" db="EMBL/GenBank/DDBJ databases">
        <authorList>
            <person name="Varghese N."/>
            <person name="Submissions S."/>
        </authorList>
    </citation>
    <scope>NUCLEOTIDE SEQUENCE [LARGE SCALE GENOMIC DNA]</scope>
    <source>
        <strain evidence="6">DSM 43161</strain>
    </source>
</reference>
<dbReference type="PROSITE" id="PS00122">
    <property type="entry name" value="CARBOXYLESTERASE_B_1"/>
    <property type="match status" value="1"/>
</dbReference>
<evidence type="ECO:0000256" key="2">
    <source>
        <dbReference type="ARBA" id="ARBA00022801"/>
    </source>
</evidence>
<dbReference type="RefSeq" id="WP_075011729.1">
    <property type="nucleotide sequence ID" value="NZ_FOWE01000001.1"/>
</dbReference>
<gene>
    <name evidence="5" type="ORF">SAMN05660359_00289</name>
</gene>
<dbReference type="PROSITE" id="PS01173">
    <property type="entry name" value="LIPASE_GDXG_HIS"/>
    <property type="match status" value="1"/>
</dbReference>
<dbReference type="Gene3D" id="3.40.50.1820">
    <property type="entry name" value="alpha/beta hydrolase"/>
    <property type="match status" value="1"/>
</dbReference>
<dbReference type="InterPro" id="IPR013094">
    <property type="entry name" value="AB_hydrolase_3"/>
</dbReference>
<feature type="active site" evidence="3">
    <location>
        <position position="159"/>
    </location>
</feature>
<dbReference type="InterPro" id="IPR002168">
    <property type="entry name" value="Lipase_GDXG_HIS_AS"/>
</dbReference>
<evidence type="ECO:0000256" key="1">
    <source>
        <dbReference type="ARBA" id="ARBA00010515"/>
    </source>
</evidence>
<keyword evidence="6" id="KW-1185">Reference proteome</keyword>
<evidence type="ECO:0000313" key="5">
    <source>
        <dbReference type="EMBL" id="SFN85848.1"/>
    </source>
</evidence>
<organism evidence="5 6">
    <name type="scientific">Geodermatophilus obscurus</name>
    <dbReference type="NCBI Taxonomy" id="1861"/>
    <lineage>
        <taxon>Bacteria</taxon>
        <taxon>Bacillati</taxon>
        <taxon>Actinomycetota</taxon>
        <taxon>Actinomycetes</taxon>
        <taxon>Geodermatophilales</taxon>
        <taxon>Geodermatophilaceae</taxon>
        <taxon>Geodermatophilus</taxon>
    </lineage>
</organism>
<dbReference type="InterPro" id="IPR033140">
    <property type="entry name" value="Lipase_GDXG_put_SER_AS"/>
</dbReference>
<dbReference type="OrthoDB" id="3181909at2"/>
<comment type="similarity">
    <text evidence="1">Belongs to the 'GDXG' lipolytic enzyme family.</text>
</comment>
<proteinExistence type="inferred from homology"/>
<dbReference type="InterPro" id="IPR050300">
    <property type="entry name" value="GDXG_lipolytic_enzyme"/>
</dbReference>
<dbReference type="PANTHER" id="PTHR48081">
    <property type="entry name" value="AB HYDROLASE SUPERFAMILY PROTEIN C4A8.06C"/>
    <property type="match status" value="1"/>
</dbReference>
<dbReference type="EMBL" id="FOWE01000001">
    <property type="protein sequence ID" value="SFN85848.1"/>
    <property type="molecule type" value="Genomic_DNA"/>
</dbReference>
<dbReference type="FunFam" id="3.40.50.1820:FF:000089">
    <property type="entry name" value="Alpha/beta hydrolase"/>
    <property type="match status" value="1"/>
</dbReference>
<keyword evidence="2" id="KW-0378">Hydrolase</keyword>
<feature type="domain" description="Alpha/beta hydrolase fold-3" evidence="4">
    <location>
        <begin position="81"/>
        <end position="286"/>
    </location>
</feature>
<dbReference type="InterPro" id="IPR029058">
    <property type="entry name" value="AB_hydrolase_fold"/>
</dbReference>
<dbReference type="SUPFAM" id="SSF53474">
    <property type="entry name" value="alpha/beta-Hydrolases"/>
    <property type="match status" value="1"/>
</dbReference>
<dbReference type="GO" id="GO:0016787">
    <property type="term" value="F:hydrolase activity"/>
    <property type="evidence" value="ECO:0007669"/>
    <property type="project" value="UniProtKB-KW"/>
</dbReference>
<dbReference type="Pfam" id="PF07859">
    <property type="entry name" value="Abhydrolase_3"/>
    <property type="match status" value="1"/>
</dbReference>